<comment type="caution">
    <text evidence="2">The sequence shown here is derived from an EMBL/GenBank/DDBJ whole genome shotgun (WGS) entry which is preliminary data.</text>
</comment>
<gene>
    <name evidence="2" type="ORF">CTI12_AA420170</name>
</gene>
<feature type="domain" description="Transposase-associated" evidence="1">
    <location>
        <begin position="4"/>
        <end position="68"/>
    </location>
</feature>
<keyword evidence="3" id="KW-1185">Reference proteome</keyword>
<sequence length="251" mass="28523">MDTSWMSLPRFTIEYKKGLDDFLDHIFYNEGKNGQISCPCIDCGNQIWVDRAEARTHLLCVGFMKGYTIPPFSSKSSDAPMLDAEDDMQGLVNDAFHRFGDDTQENDMGTQSESMSMPNLKAKKFYKVLGEAKKPLYPGLNIWRWFIMKIGENVSVTFNVYIVRLLSRGFKIIVDKGWKVVIKPSPRHVYDMDEQTSLDDVETHLQGDTSMCPQHDETMDIELVRGGFDGTVVDNNDLVIADEENPVEEAS</sequence>
<dbReference type="OrthoDB" id="1932595at2759"/>
<dbReference type="Pfam" id="PF13963">
    <property type="entry name" value="Transpos_assoc"/>
    <property type="match status" value="1"/>
</dbReference>
<protein>
    <submittedName>
        <fullName evidence="2">Transposon, En/Spm-like, Transposase-associated domain protein</fullName>
    </submittedName>
</protein>
<dbReference type="AlphaFoldDB" id="A0A2U1M4R3"/>
<accession>A0A2U1M4R3</accession>
<proteinExistence type="predicted"/>
<dbReference type="Proteomes" id="UP000245207">
    <property type="component" value="Unassembled WGS sequence"/>
</dbReference>
<dbReference type="InterPro" id="IPR029480">
    <property type="entry name" value="Transpos_assoc"/>
</dbReference>
<dbReference type="EMBL" id="PKPP01006521">
    <property type="protein sequence ID" value="PWA56246.1"/>
    <property type="molecule type" value="Genomic_DNA"/>
</dbReference>
<name>A0A2U1M4R3_ARTAN</name>
<organism evidence="2 3">
    <name type="scientific">Artemisia annua</name>
    <name type="common">Sweet wormwood</name>
    <dbReference type="NCBI Taxonomy" id="35608"/>
    <lineage>
        <taxon>Eukaryota</taxon>
        <taxon>Viridiplantae</taxon>
        <taxon>Streptophyta</taxon>
        <taxon>Embryophyta</taxon>
        <taxon>Tracheophyta</taxon>
        <taxon>Spermatophyta</taxon>
        <taxon>Magnoliopsida</taxon>
        <taxon>eudicotyledons</taxon>
        <taxon>Gunneridae</taxon>
        <taxon>Pentapetalae</taxon>
        <taxon>asterids</taxon>
        <taxon>campanulids</taxon>
        <taxon>Asterales</taxon>
        <taxon>Asteraceae</taxon>
        <taxon>Asteroideae</taxon>
        <taxon>Anthemideae</taxon>
        <taxon>Artemisiinae</taxon>
        <taxon>Artemisia</taxon>
    </lineage>
</organism>
<reference evidence="2 3" key="1">
    <citation type="journal article" date="2018" name="Mol. Plant">
        <title>The genome of Artemisia annua provides insight into the evolution of Asteraceae family and artemisinin biosynthesis.</title>
        <authorList>
            <person name="Shen Q."/>
            <person name="Zhang L."/>
            <person name="Liao Z."/>
            <person name="Wang S."/>
            <person name="Yan T."/>
            <person name="Shi P."/>
            <person name="Liu M."/>
            <person name="Fu X."/>
            <person name="Pan Q."/>
            <person name="Wang Y."/>
            <person name="Lv Z."/>
            <person name="Lu X."/>
            <person name="Zhang F."/>
            <person name="Jiang W."/>
            <person name="Ma Y."/>
            <person name="Chen M."/>
            <person name="Hao X."/>
            <person name="Li L."/>
            <person name="Tang Y."/>
            <person name="Lv G."/>
            <person name="Zhou Y."/>
            <person name="Sun X."/>
            <person name="Brodelius P.E."/>
            <person name="Rose J.K.C."/>
            <person name="Tang K."/>
        </authorList>
    </citation>
    <scope>NUCLEOTIDE SEQUENCE [LARGE SCALE GENOMIC DNA]</scope>
    <source>
        <strain evidence="3">cv. Huhao1</strain>
        <tissue evidence="2">Leaf</tissue>
    </source>
</reference>
<evidence type="ECO:0000313" key="2">
    <source>
        <dbReference type="EMBL" id="PWA56246.1"/>
    </source>
</evidence>
<evidence type="ECO:0000259" key="1">
    <source>
        <dbReference type="Pfam" id="PF13963"/>
    </source>
</evidence>
<evidence type="ECO:0000313" key="3">
    <source>
        <dbReference type="Proteomes" id="UP000245207"/>
    </source>
</evidence>